<dbReference type="InterPro" id="IPR000634">
    <property type="entry name" value="Ser/Thr_deHydtase_PyrdxlP-BS"/>
</dbReference>
<evidence type="ECO:0000256" key="11">
    <source>
        <dbReference type="ARBA" id="ARBA00049406"/>
    </source>
</evidence>
<reference evidence="14" key="1">
    <citation type="submission" date="2025-08" db="UniProtKB">
        <authorList>
            <consortium name="RefSeq"/>
        </authorList>
    </citation>
    <scope>IDENTIFICATION</scope>
</reference>
<evidence type="ECO:0000256" key="4">
    <source>
        <dbReference type="ARBA" id="ARBA00012093"/>
    </source>
</evidence>
<organism evidence="13 14">
    <name type="scientific">Alligator sinensis</name>
    <name type="common">Chinese alligator</name>
    <dbReference type="NCBI Taxonomy" id="38654"/>
    <lineage>
        <taxon>Eukaryota</taxon>
        <taxon>Metazoa</taxon>
        <taxon>Chordata</taxon>
        <taxon>Craniata</taxon>
        <taxon>Vertebrata</taxon>
        <taxon>Euteleostomi</taxon>
        <taxon>Archelosauria</taxon>
        <taxon>Archosauria</taxon>
        <taxon>Crocodylia</taxon>
        <taxon>Alligatoridae</taxon>
        <taxon>Alligatorinae</taxon>
        <taxon>Alligator</taxon>
    </lineage>
</organism>
<evidence type="ECO:0000256" key="3">
    <source>
        <dbReference type="ARBA" id="ARBA00010869"/>
    </source>
</evidence>
<dbReference type="InterPro" id="IPR050147">
    <property type="entry name" value="Ser/Thr_Dehydratase"/>
</dbReference>
<keyword evidence="13" id="KW-1185">Reference proteome</keyword>
<dbReference type="SUPFAM" id="SSF53686">
    <property type="entry name" value="Tryptophan synthase beta subunit-like PLP-dependent enzymes"/>
    <property type="match status" value="1"/>
</dbReference>
<name>A0A3Q0FLR5_ALLSI</name>
<evidence type="ECO:0000256" key="2">
    <source>
        <dbReference type="ARBA" id="ARBA00001933"/>
    </source>
</evidence>
<protein>
    <recommendedName>
        <fullName evidence="9">L-serine deaminase</fullName>
        <ecNumber evidence="4">4.3.1.17</ecNumber>
        <ecNumber evidence="5">4.3.1.19</ecNumber>
    </recommendedName>
    <alternativeName>
        <fullName evidence="10">L-threonine dehydratase</fullName>
    </alternativeName>
</protein>
<proteinExistence type="inferred from homology"/>
<dbReference type="FunFam" id="3.40.50.1100:FF:000031">
    <property type="entry name" value="L-serine dehydratase/L-threonine deaminase"/>
    <property type="match status" value="1"/>
</dbReference>
<evidence type="ECO:0000259" key="12">
    <source>
        <dbReference type="Pfam" id="PF00291"/>
    </source>
</evidence>
<dbReference type="GO" id="GO:0004794">
    <property type="term" value="F:threonine deaminase activity"/>
    <property type="evidence" value="ECO:0007669"/>
    <property type="project" value="UniProtKB-EC"/>
</dbReference>
<dbReference type="CDD" id="cd06448">
    <property type="entry name" value="L-Ser-dehyd"/>
    <property type="match status" value="1"/>
</dbReference>
<dbReference type="RefSeq" id="XP_025048586.1">
    <property type="nucleotide sequence ID" value="XM_025192801.1"/>
</dbReference>
<accession>A0A3Q0FLR5</accession>
<sequence length="365" mass="38640">MLCSQICLLENIESSSGRRILDLGRKEIPEVEVSAVALMAIPVERDGRKFHVVTPVLESLALSKAAGTKVFMKMENVQPSGSFKIRGIGYFCQEAAKKGCKHFVSSSGGNAGLATAYAARKLGIPATIVVPSSTSEAVSQQMKEHGAEVEVFGKVWDDANIRALALAETEGWISIHPFDHPLIWKGHASLVRELKDSLDTKPGAIILSVGGGGLLAGVVAGLQDVGWLDVPIIAVETRGADSFNAAVRAGQLVTLPDITSVAKCLGAKRVSSRALQCASECQVISQLVEDAEAVQAIEQFLDDERILVDPACAASLALLYSGHLQRLQQEGHLTMDLDSIVIVVCGGSGIHMAGLQALKTQLGLK</sequence>
<dbReference type="GO" id="GO:0006567">
    <property type="term" value="P:L-threonine catabolic process"/>
    <property type="evidence" value="ECO:0007669"/>
    <property type="project" value="TreeGrafter"/>
</dbReference>
<dbReference type="InParanoid" id="A0A3Q0FLR5"/>
<dbReference type="PANTHER" id="PTHR48078:SF16">
    <property type="entry name" value="SERINE DEHYDRATASE-LIKE"/>
    <property type="match status" value="1"/>
</dbReference>
<evidence type="ECO:0000256" key="9">
    <source>
        <dbReference type="ARBA" id="ARBA00041766"/>
    </source>
</evidence>
<keyword evidence="8" id="KW-0456">Lyase</keyword>
<dbReference type="EC" id="4.3.1.17" evidence="4"/>
<evidence type="ECO:0000256" key="6">
    <source>
        <dbReference type="ARBA" id="ARBA00022898"/>
    </source>
</evidence>
<comment type="catalytic activity">
    <reaction evidence="11">
        <text>L-serine = pyruvate + NH4(+)</text>
        <dbReference type="Rhea" id="RHEA:19169"/>
        <dbReference type="ChEBI" id="CHEBI:15361"/>
        <dbReference type="ChEBI" id="CHEBI:28938"/>
        <dbReference type="ChEBI" id="CHEBI:33384"/>
        <dbReference type="EC" id="4.3.1.17"/>
    </reaction>
</comment>
<evidence type="ECO:0000313" key="13">
    <source>
        <dbReference type="Proteomes" id="UP000189705"/>
    </source>
</evidence>
<dbReference type="InterPro" id="IPR001926">
    <property type="entry name" value="TrpB-like_PALP"/>
</dbReference>
<dbReference type="AlphaFoldDB" id="A0A3Q0FLR5"/>
<evidence type="ECO:0000313" key="14">
    <source>
        <dbReference type="RefSeq" id="XP_025048586.1"/>
    </source>
</evidence>
<gene>
    <name evidence="14" type="primary">SDSL</name>
</gene>
<dbReference type="GO" id="GO:0006629">
    <property type="term" value="P:lipid metabolic process"/>
    <property type="evidence" value="ECO:0007669"/>
    <property type="project" value="UniProtKB-KW"/>
</dbReference>
<evidence type="ECO:0000256" key="1">
    <source>
        <dbReference type="ARBA" id="ARBA00001274"/>
    </source>
</evidence>
<dbReference type="InterPro" id="IPR036052">
    <property type="entry name" value="TrpB-like_PALP_sf"/>
</dbReference>
<dbReference type="GeneID" id="102384566"/>
<dbReference type="GO" id="GO:0003941">
    <property type="term" value="F:L-serine ammonia-lyase activity"/>
    <property type="evidence" value="ECO:0007669"/>
    <property type="project" value="UniProtKB-EC"/>
</dbReference>
<dbReference type="Pfam" id="PF00291">
    <property type="entry name" value="PALP"/>
    <property type="match status" value="1"/>
</dbReference>
<dbReference type="GO" id="GO:0030170">
    <property type="term" value="F:pyridoxal phosphate binding"/>
    <property type="evidence" value="ECO:0007669"/>
    <property type="project" value="InterPro"/>
</dbReference>
<evidence type="ECO:0000256" key="8">
    <source>
        <dbReference type="ARBA" id="ARBA00023239"/>
    </source>
</evidence>
<evidence type="ECO:0000256" key="7">
    <source>
        <dbReference type="ARBA" id="ARBA00023098"/>
    </source>
</evidence>
<dbReference type="STRING" id="38654.A0A3Q0FLR5"/>
<evidence type="ECO:0000256" key="10">
    <source>
        <dbReference type="ARBA" id="ARBA00042605"/>
    </source>
</evidence>
<dbReference type="CTD" id="113675"/>
<dbReference type="Proteomes" id="UP000189705">
    <property type="component" value="Unplaced"/>
</dbReference>
<dbReference type="PROSITE" id="PS00165">
    <property type="entry name" value="DEHYDRATASE_SER_THR"/>
    <property type="match status" value="1"/>
</dbReference>
<comment type="catalytic activity">
    <reaction evidence="1">
        <text>L-threonine = 2-oxobutanoate + NH4(+)</text>
        <dbReference type="Rhea" id="RHEA:22108"/>
        <dbReference type="ChEBI" id="CHEBI:16763"/>
        <dbReference type="ChEBI" id="CHEBI:28938"/>
        <dbReference type="ChEBI" id="CHEBI:57926"/>
        <dbReference type="EC" id="4.3.1.19"/>
    </reaction>
</comment>
<dbReference type="EC" id="4.3.1.19" evidence="5"/>
<feature type="domain" description="Tryptophan synthase beta chain-like PALP" evidence="12">
    <location>
        <begin position="53"/>
        <end position="346"/>
    </location>
</feature>
<dbReference type="PANTHER" id="PTHR48078">
    <property type="entry name" value="THREONINE DEHYDRATASE, MITOCHONDRIAL-RELATED"/>
    <property type="match status" value="1"/>
</dbReference>
<dbReference type="Gene3D" id="3.40.50.1100">
    <property type="match status" value="2"/>
</dbReference>
<dbReference type="GO" id="GO:0006565">
    <property type="term" value="P:L-serine catabolic process"/>
    <property type="evidence" value="ECO:0007669"/>
    <property type="project" value="TreeGrafter"/>
</dbReference>
<dbReference type="GO" id="GO:0009097">
    <property type="term" value="P:isoleucine biosynthetic process"/>
    <property type="evidence" value="ECO:0007669"/>
    <property type="project" value="TreeGrafter"/>
</dbReference>
<keyword evidence="7" id="KW-0443">Lipid metabolism</keyword>
<comment type="similarity">
    <text evidence="3">Belongs to the serine/threonine dehydratase family.</text>
</comment>
<comment type="cofactor">
    <cofactor evidence="2">
        <name>pyridoxal 5'-phosphate</name>
        <dbReference type="ChEBI" id="CHEBI:597326"/>
    </cofactor>
</comment>
<evidence type="ECO:0000256" key="5">
    <source>
        <dbReference type="ARBA" id="ARBA00012096"/>
    </source>
</evidence>
<keyword evidence="6" id="KW-0663">Pyridoxal phosphate</keyword>